<dbReference type="EMBL" id="PDKW01000041">
    <property type="protein sequence ID" value="PGH56392.1"/>
    <property type="molecule type" value="Genomic_DNA"/>
</dbReference>
<organism evidence="2 3">
    <name type="scientific">Azospirillum palustre</name>
    <dbReference type="NCBI Taxonomy" id="2044885"/>
    <lineage>
        <taxon>Bacteria</taxon>
        <taxon>Pseudomonadati</taxon>
        <taxon>Pseudomonadota</taxon>
        <taxon>Alphaproteobacteria</taxon>
        <taxon>Rhodospirillales</taxon>
        <taxon>Azospirillaceae</taxon>
        <taxon>Azospirillum</taxon>
    </lineage>
</organism>
<feature type="region of interest" description="Disordered" evidence="1">
    <location>
        <begin position="48"/>
        <end position="73"/>
    </location>
</feature>
<sequence>MNMLEMLVLALVLSVFGGTVHYILSMQIANAGKSQRDFSSAPLRLANPTEADLKEPEDELPPGPAWASFPRAF</sequence>
<evidence type="ECO:0000256" key="1">
    <source>
        <dbReference type="SAM" id="MobiDB-lite"/>
    </source>
</evidence>
<protein>
    <submittedName>
        <fullName evidence="2">Uncharacterized protein</fullName>
    </submittedName>
</protein>
<comment type="caution">
    <text evidence="2">The sequence shown here is derived from an EMBL/GenBank/DDBJ whole genome shotgun (WGS) entry which is preliminary data.</text>
</comment>
<accession>A0A2B8BG91</accession>
<name>A0A2B8BG91_9PROT</name>
<evidence type="ECO:0000313" key="2">
    <source>
        <dbReference type="EMBL" id="PGH56392.1"/>
    </source>
</evidence>
<reference evidence="3" key="1">
    <citation type="submission" date="2017-10" db="EMBL/GenBank/DDBJ databases">
        <authorList>
            <person name="Kravchenko I.K."/>
            <person name="Grouzdev D.S."/>
        </authorList>
    </citation>
    <scope>NUCLEOTIDE SEQUENCE [LARGE SCALE GENOMIC DNA]</scope>
    <source>
        <strain evidence="3">B2</strain>
    </source>
</reference>
<dbReference type="Proteomes" id="UP000225379">
    <property type="component" value="Unassembled WGS sequence"/>
</dbReference>
<evidence type="ECO:0000313" key="3">
    <source>
        <dbReference type="Proteomes" id="UP000225379"/>
    </source>
</evidence>
<proteinExistence type="predicted"/>
<dbReference type="AlphaFoldDB" id="A0A2B8BG91"/>
<keyword evidence="3" id="KW-1185">Reference proteome</keyword>
<dbReference type="RefSeq" id="WP_098737466.1">
    <property type="nucleotide sequence ID" value="NZ_PDKW01000041.1"/>
</dbReference>
<gene>
    <name evidence="2" type="ORF">CRT60_15765</name>
</gene>
<dbReference type="OrthoDB" id="7306572at2"/>